<feature type="domain" description="Rubicon Homology" evidence="3">
    <location>
        <begin position="456"/>
        <end position="657"/>
    </location>
</feature>
<dbReference type="GO" id="GO:0097352">
    <property type="term" value="P:autophagosome maturation"/>
    <property type="evidence" value="ECO:0007669"/>
    <property type="project" value="Ensembl"/>
</dbReference>
<keyword evidence="1" id="KW-0072">Autophagy</keyword>
<evidence type="ECO:0000313" key="5">
    <source>
        <dbReference type="Proteomes" id="UP000694385"/>
    </source>
</evidence>
<protein>
    <submittedName>
        <fullName evidence="4">RUN and cysteine rich domain containing beclin 1 interacting protein like</fullName>
    </submittedName>
</protein>
<organism evidence="4 5">
    <name type="scientific">Jaculus jaculus</name>
    <name type="common">Lesser Egyptian jerboa</name>
    <dbReference type="NCBI Taxonomy" id="51337"/>
    <lineage>
        <taxon>Eukaryota</taxon>
        <taxon>Metazoa</taxon>
        <taxon>Chordata</taxon>
        <taxon>Craniata</taxon>
        <taxon>Vertebrata</taxon>
        <taxon>Euteleostomi</taxon>
        <taxon>Mammalia</taxon>
        <taxon>Eutheria</taxon>
        <taxon>Euarchontoglires</taxon>
        <taxon>Glires</taxon>
        <taxon>Rodentia</taxon>
        <taxon>Myomorpha</taxon>
        <taxon>Dipodoidea</taxon>
        <taxon>Dipodidae</taxon>
        <taxon>Dipodinae</taxon>
        <taxon>Jaculus</taxon>
    </lineage>
</organism>
<gene>
    <name evidence="4" type="primary">Rubcnl</name>
</gene>
<dbReference type="SMART" id="SM01175">
    <property type="entry name" value="DUF4206"/>
    <property type="match status" value="1"/>
</dbReference>
<evidence type="ECO:0000256" key="2">
    <source>
        <dbReference type="SAM" id="MobiDB-lite"/>
    </source>
</evidence>
<dbReference type="GeneTree" id="ENSGT00940000160585"/>
<reference evidence="4" key="1">
    <citation type="submission" date="2025-08" db="UniProtKB">
        <authorList>
            <consortium name="Ensembl"/>
        </authorList>
    </citation>
    <scope>IDENTIFICATION</scope>
</reference>
<dbReference type="InterPro" id="IPR048569">
    <property type="entry name" value="RUBC_PIKBD"/>
</dbReference>
<accession>A0A8C5P3U5</accession>
<dbReference type="Proteomes" id="UP000694385">
    <property type="component" value="Unassembled WGS sequence"/>
</dbReference>
<dbReference type="InterPro" id="IPR052428">
    <property type="entry name" value="Autophagy_HostDef_Reg"/>
</dbReference>
<dbReference type="GO" id="GO:0061910">
    <property type="term" value="P:autophagosome-endosome fusion"/>
    <property type="evidence" value="ECO:0007669"/>
    <property type="project" value="Ensembl"/>
</dbReference>
<feature type="compositionally biased region" description="Polar residues" evidence="2">
    <location>
        <begin position="132"/>
        <end position="150"/>
    </location>
</feature>
<feature type="region of interest" description="Disordered" evidence="2">
    <location>
        <begin position="248"/>
        <end position="289"/>
    </location>
</feature>
<dbReference type="GO" id="GO:0032266">
    <property type="term" value="F:phosphatidylinositol-3-phosphate binding"/>
    <property type="evidence" value="ECO:0007669"/>
    <property type="project" value="Ensembl"/>
</dbReference>
<evidence type="ECO:0000313" key="4">
    <source>
        <dbReference type="Ensembl" id="ENSJJAP00000020999.1"/>
    </source>
</evidence>
<evidence type="ECO:0000256" key="1">
    <source>
        <dbReference type="ARBA" id="ARBA00023006"/>
    </source>
</evidence>
<dbReference type="PANTHER" id="PTHR45971">
    <property type="entry name" value="PHOX (PX) DOMAIN-CONTAINING PROTEIN"/>
    <property type="match status" value="1"/>
</dbReference>
<dbReference type="OMA" id="ILTMWDF"/>
<sequence>GTIEGSSVCFEQVYTSLKPGRMVSQFTGRQHSPVDPCDGISYDFEDAHDSPRLLDIDHCPCQLDIRLLRHKAAWVAPLCVQQPLQDLYLQRLTRQNSEDHLVVDAPYPLGSSSSSLGASLAETPLSEDTADSMHSISSQGSGKSNNDFSVTTEEQEVPLGYSQHVSLLRSPKAMATSPSSEVASACFESPHAAVSADEGNFNRRSKSLNSFSSGTFVLPVDVEKENTHFHAADMMIAAMEEVKWHLLSQQQPDNRSTEEASRPPRSHPVHAEGSFHTHTKQEPGSFASSDSGYKGCTVLKVSPVAETPASSVIKEASKCDLDGFFILGKIWKLVGYDQLSLYFTSAQQLAKELFQIFRKCWMLSEANYQLPVSLITAGSAVSGGYVQEDFDPSVNVIQEVTLTPRIRGTEDWAPPGFQIIHRVHPPLSREVGQVDFTVKCMASLSCPSIEFVKRLRYCEYLGKYFCDCCHSYADSCIPARILTSWDFRKYYVSNFSKWLLESIWHQPVFSLLSHNHSLYAKAKELDRVKDIQEQLFHIKKMLKTCRFADSALKDFEQVPSHLTDELHLFSLDDFVRTKRGLLAPLLKDILKASLVHVASCELCQGKGFICEFCQSTAVIFPFQTTTCTRCSACKACFHKQCFQSTGCPRCARFEARRRLSKSLPSAAT</sequence>
<evidence type="ECO:0000259" key="3">
    <source>
        <dbReference type="SMART" id="SM01175"/>
    </source>
</evidence>
<keyword evidence="5" id="KW-1185">Reference proteome</keyword>
<dbReference type="GO" id="GO:0070273">
    <property type="term" value="F:phosphatidylinositol-4-phosphate binding"/>
    <property type="evidence" value="ECO:0007669"/>
    <property type="project" value="Ensembl"/>
</dbReference>
<feature type="compositionally biased region" description="Basic and acidic residues" evidence="2">
    <location>
        <begin position="269"/>
        <end position="281"/>
    </location>
</feature>
<dbReference type="GO" id="GO:0010314">
    <property type="term" value="F:phosphatidylinositol-5-phosphate binding"/>
    <property type="evidence" value="ECO:0007669"/>
    <property type="project" value="Ensembl"/>
</dbReference>
<dbReference type="PANTHER" id="PTHR45971:SF2">
    <property type="entry name" value="PROTEIN ASSOCIATED WITH UVRAG AS AUTOPHAGY ENHANCER"/>
    <property type="match status" value="1"/>
</dbReference>
<dbReference type="Pfam" id="PF21054">
    <property type="entry name" value="RUBC_PIKBD"/>
    <property type="match status" value="1"/>
</dbReference>
<reference evidence="4" key="2">
    <citation type="submission" date="2025-09" db="UniProtKB">
        <authorList>
            <consortium name="Ensembl"/>
        </authorList>
    </citation>
    <scope>IDENTIFICATION</scope>
</reference>
<dbReference type="Ensembl" id="ENSJJAT00000027549.1">
    <property type="protein sequence ID" value="ENSJJAP00000020999.1"/>
    <property type="gene ID" value="ENSJJAG00000021497.1"/>
</dbReference>
<dbReference type="GO" id="GO:0000421">
    <property type="term" value="C:autophagosome membrane"/>
    <property type="evidence" value="ECO:0007669"/>
    <property type="project" value="Ensembl"/>
</dbReference>
<dbReference type="GO" id="GO:0061909">
    <property type="term" value="P:autophagosome-lysosome fusion"/>
    <property type="evidence" value="ECO:0007669"/>
    <property type="project" value="Ensembl"/>
</dbReference>
<name>A0A8C5P3U5_JACJA</name>
<feature type="region of interest" description="Disordered" evidence="2">
    <location>
        <begin position="113"/>
        <end position="150"/>
    </location>
</feature>
<proteinExistence type="predicted"/>
<dbReference type="InterPro" id="IPR025258">
    <property type="entry name" value="RH_dom"/>
</dbReference>
<dbReference type="AlphaFoldDB" id="A0A8C5P3U5"/>
<dbReference type="Pfam" id="PF13901">
    <property type="entry name" value="RH_dom"/>
    <property type="match status" value="1"/>
</dbReference>